<dbReference type="InterPro" id="IPR045864">
    <property type="entry name" value="aa-tRNA-synth_II/BPL/LPL"/>
</dbReference>
<dbReference type="NCBIfam" id="NF008848">
    <property type="entry name" value="PRK11886.1-3"/>
    <property type="match status" value="1"/>
</dbReference>
<keyword evidence="6" id="KW-0805">Transcription regulation</keyword>
<dbReference type="Pfam" id="PF08279">
    <property type="entry name" value="HTH_11"/>
    <property type="match status" value="1"/>
</dbReference>
<dbReference type="PANTHER" id="PTHR12835">
    <property type="entry name" value="BIOTIN PROTEIN LIGASE"/>
    <property type="match status" value="1"/>
</dbReference>
<dbReference type="GO" id="GO:0003677">
    <property type="term" value="F:DNA binding"/>
    <property type="evidence" value="ECO:0007669"/>
    <property type="project" value="UniProtKB-UniRule"/>
</dbReference>
<comment type="similarity">
    <text evidence="6">Belongs to the biotin--protein ligase family.</text>
</comment>
<comment type="function">
    <text evidence="6">Acts both as a biotin--[acetyl-CoA-carboxylase] ligase and a biotin-operon repressor. In the presence of ATP, BirA activates biotin to form the BirA-biotinyl-5'-adenylate (BirA-bio-5'-AMP or holoBirA) complex. HoloBirA can either transfer the biotinyl moiety to the biotin carboxyl carrier protein (BCCP) subunit of acetyl-CoA carboxylase, or bind to the biotin operator site and inhibit transcription of the operon.</text>
</comment>
<accession>A0A1N6TGJ6</accession>
<comment type="catalytic activity">
    <reaction evidence="5 6">
        <text>biotin + L-lysyl-[protein] + ATP = N(6)-biotinyl-L-lysyl-[protein] + AMP + diphosphate + H(+)</text>
        <dbReference type="Rhea" id="RHEA:11756"/>
        <dbReference type="Rhea" id="RHEA-COMP:9752"/>
        <dbReference type="Rhea" id="RHEA-COMP:10505"/>
        <dbReference type="ChEBI" id="CHEBI:15378"/>
        <dbReference type="ChEBI" id="CHEBI:29969"/>
        <dbReference type="ChEBI" id="CHEBI:30616"/>
        <dbReference type="ChEBI" id="CHEBI:33019"/>
        <dbReference type="ChEBI" id="CHEBI:57586"/>
        <dbReference type="ChEBI" id="CHEBI:83144"/>
        <dbReference type="ChEBI" id="CHEBI:456215"/>
        <dbReference type="EC" id="6.3.4.15"/>
    </reaction>
</comment>
<dbReference type="NCBIfam" id="TIGR00121">
    <property type="entry name" value="birA_ligase"/>
    <property type="match status" value="1"/>
</dbReference>
<dbReference type="GO" id="GO:0006355">
    <property type="term" value="P:regulation of DNA-templated transcription"/>
    <property type="evidence" value="ECO:0007669"/>
    <property type="project" value="UniProtKB-UniRule"/>
</dbReference>
<evidence type="ECO:0000313" key="8">
    <source>
        <dbReference type="EMBL" id="SIQ52374.1"/>
    </source>
</evidence>
<reference evidence="8 9" key="1">
    <citation type="submission" date="2017-01" db="EMBL/GenBank/DDBJ databases">
        <authorList>
            <person name="Mah S.A."/>
            <person name="Swanson W.J."/>
            <person name="Moy G.W."/>
            <person name="Vacquier V.D."/>
        </authorList>
    </citation>
    <scope>NUCLEOTIDE SEQUENCE [LARGE SCALE GENOMIC DNA]</scope>
    <source>
        <strain evidence="8 9">RU36E</strain>
    </source>
</reference>
<feature type="DNA-binding region" description="H-T-H motif" evidence="6">
    <location>
        <begin position="21"/>
        <end position="40"/>
    </location>
</feature>
<evidence type="ECO:0000256" key="4">
    <source>
        <dbReference type="ARBA" id="ARBA00023267"/>
    </source>
</evidence>
<dbReference type="HAMAP" id="MF_00978">
    <property type="entry name" value="Bifunct_BirA"/>
    <property type="match status" value="1"/>
</dbReference>
<dbReference type="SUPFAM" id="SSF46785">
    <property type="entry name" value="Winged helix' DNA-binding domain"/>
    <property type="match status" value="1"/>
</dbReference>
<dbReference type="PROSITE" id="PS51733">
    <property type="entry name" value="BPL_LPL_CATALYTIC"/>
    <property type="match status" value="1"/>
</dbReference>
<organism evidence="8 9">
    <name type="scientific">Aquipseudomonas alcaligenes</name>
    <name type="common">Pseudomonas alcaligenes</name>
    <dbReference type="NCBI Taxonomy" id="43263"/>
    <lineage>
        <taxon>Bacteria</taxon>
        <taxon>Pseudomonadati</taxon>
        <taxon>Pseudomonadota</taxon>
        <taxon>Gammaproteobacteria</taxon>
        <taxon>Pseudomonadales</taxon>
        <taxon>Pseudomonadaceae</taxon>
        <taxon>Aquipseudomonas</taxon>
    </lineage>
</organism>
<dbReference type="Pfam" id="PF02237">
    <property type="entry name" value="BPL_C"/>
    <property type="match status" value="1"/>
</dbReference>
<dbReference type="InterPro" id="IPR036390">
    <property type="entry name" value="WH_DNA-bd_sf"/>
</dbReference>
<dbReference type="InterPro" id="IPR036388">
    <property type="entry name" value="WH-like_DNA-bd_sf"/>
</dbReference>
<dbReference type="InterPro" id="IPR030855">
    <property type="entry name" value="Bifunct_BirA"/>
</dbReference>
<dbReference type="GO" id="GO:0005737">
    <property type="term" value="C:cytoplasm"/>
    <property type="evidence" value="ECO:0007669"/>
    <property type="project" value="TreeGrafter"/>
</dbReference>
<dbReference type="SUPFAM" id="SSF50037">
    <property type="entry name" value="C-terminal domain of transcriptional repressors"/>
    <property type="match status" value="1"/>
</dbReference>
<dbReference type="EC" id="6.3.4.15" evidence="6"/>
<keyword evidence="6" id="KW-0804">Transcription</keyword>
<evidence type="ECO:0000313" key="9">
    <source>
        <dbReference type="Proteomes" id="UP000185841"/>
    </source>
</evidence>
<feature type="domain" description="BPL/LPL catalytic" evidence="7">
    <location>
        <begin position="80"/>
        <end position="258"/>
    </location>
</feature>
<dbReference type="InterPro" id="IPR004143">
    <property type="entry name" value="BPL_LPL_catalytic"/>
</dbReference>
<evidence type="ECO:0000256" key="6">
    <source>
        <dbReference type="HAMAP-Rule" id="MF_00978"/>
    </source>
</evidence>
<dbReference type="CDD" id="cd16442">
    <property type="entry name" value="BPL"/>
    <property type="match status" value="1"/>
</dbReference>
<evidence type="ECO:0000256" key="2">
    <source>
        <dbReference type="ARBA" id="ARBA00022741"/>
    </source>
</evidence>
<dbReference type="EMBL" id="FTMP01000005">
    <property type="protein sequence ID" value="SIQ52374.1"/>
    <property type="molecule type" value="Genomic_DNA"/>
</dbReference>
<feature type="binding site" evidence="6">
    <location>
        <begin position="91"/>
        <end position="93"/>
    </location>
    <ligand>
        <name>biotin</name>
        <dbReference type="ChEBI" id="CHEBI:57586"/>
    </ligand>
</feature>
<dbReference type="InterPro" id="IPR013196">
    <property type="entry name" value="HTH_11"/>
</dbReference>
<evidence type="ECO:0000256" key="3">
    <source>
        <dbReference type="ARBA" id="ARBA00022840"/>
    </source>
</evidence>
<sequence length="326" mass="35410">MGVILMREVLQVLRDGQFHSGEALGAVLGVSRAAVWKRLEHLEAELGLEIHRLRGRGYKLASPLSLLEPEAIVAACLEWGWEAQVFDSVDSTNAEVLRRLAVGSPAPLLVLSERQESGRGRRGRQWVSPIAENLYYSLGLRLEGGVFSLDGLSLSVGLAVLRCLSEQGVVEAGIKWPNDLLVAGRKIAGVLLELSGDPAGECQVVIGIGVNVNMLPGSRVVIDQPWTSLRECVGHLVDRTALTLALGRWLKHYLSLHAQGGFAELREEWEACHLWQGKEVSLLAGSRRIDGVVLGVDSLGALRLDVAGQERQFSGGELSLRLRNDS</sequence>
<keyword evidence="1 6" id="KW-0436">Ligase</keyword>
<evidence type="ECO:0000259" key="7">
    <source>
        <dbReference type="PROSITE" id="PS51733"/>
    </source>
</evidence>
<dbReference type="AlphaFoldDB" id="A0A1N6TGJ6"/>
<dbReference type="InterPro" id="IPR003142">
    <property type="entry name" value="BPL_C"/>
</dbReference>
<feature type="binding site" evidence="6">
    <location>
        <position position="186"/>
    </location>
    <ligand>
        <name>biotin</name>
        <dbReference type="ChEBI" id="CHEBI:57586"/>
    </ligand>
</feature>
<evidence type="ECO:0000256" key="5">
    <source>
        <dbReference type="ARBA" id="ARBA00047846"/>
    </source>
</evidence>
<gene>
    <name evidence="6" type="primary">birA</name>
    <name evidence="8" type="ORF">SAMN05878282_1052</name>
</gene>
<dbReference type="PANTHER" id="PTHR12835:SF5">
    <property type="entry name" value="BIOTIN--PROTEIN LIGASE"/>
    <property type="match status" value="1"/>
</dbReference>
<dbReference type="InterPro" id="IPR004408">
    <property type="entry name" value="Biotin_CoA_COase_ligase"/>
</dbReference>
<keyword evidence="3 6" id="KW-0067">ATP-binding</keyword>
<dbReference type="GO" id="GO:0004077">
    <property type="term" value="F:biotin--[biotin carboxyl-carrier protein] ligase activity"/>
    <property type="evidence" value="ECO:0007669"/>
    <property type="project" value="UniProtKB-UniRule"/>
</dbReference>
<feature type="binding site" evidence="6">
    <location>
        <begin position="119"/>
        <end position="121"/>
    </location>
    <ligand>
        <name>biotin</name>
        <dbReference type="ChEBI" id="CHEBI:57586"/>
    </ligand>
</feature>
<feature type="binding site" evidence="6">
    <location>
        <position position="115"/>
    </location>
    <ligand>
        <name>biotin</name>
        <dbReference type="ChEBI" id="CHEBI:57586"/>
    </ligand>
</feature>
<evidence type="ECO:0000256" key="1">
    <source>
        <dbReference type="ARBA" id="ARBA00022598"/>
    </source>
</evidence>
<keyword evidence="2 6" id="KW-0547">Nucleotide-binding</keyword>
<dbReference type="Gene3D" id="2.30.30.100">
    <property type="match status" value="1"/>
</dbReference>
<dbReference type="InterPro" id="IPR008988">
    <property type="entry name" value="Transcriptional_repressor_C"/>
</dbReference>
<keyword evidence="6" id="KW-0238">DNA-binding</keyword>
<keyword evidence="4 6" id="KW-0092">Biotin</keyword>
<keyword evidence="6" id="KW-0678">Repressor</keyword>
<name>A0A1N6TGJ6_AQUAC</name>
<dbReference type="Proteomes" id="UP000185841">
    <property type="component" value="Unassembled WGS sequence"/>
</dbReference>
<dbReference type="SUPFAM" id="SSF55681">
    <property type="entry name" value="Class II aaRS and biotin synthetases"/>
    <property type="match status" value="1"/>
</dbReference>
<dbReference type="Pfam" id="PF03099">
    <property type="entry name" value="BPL_LplA_LipB"/>
    <property type="match status" value="1"/>
</dbReference>
<dbReference type="Gene3D" id="1.10.10.10">
    <property type="entry name" value="Winged helix-like DNA-binding domain superfamily/Winged helix DNA-binding domain"/>
    <property type="match status" value="1"/>
</dbReference>
<dbReference type="GO" id="GO:0005524">
    <property type="term" value="F:ATP binding"/>
    <property type="evidence" value="ECO:0007669"/>
    <property type="project" value="UniProtKB-UniRule"/>
</dbReference>
<proteinExistence type="inferred from homology"/>
<dbReference type="Gene3D" id="3.30.930.10">
    <property type="entry name" value="Bira Bifunctional Protein, Domain 2"/>
    <property type="match status" value="1"/>
</dbReference>
<protein>
    <recommendedName>
        <fullName evidence="6">Bifunctional ligase/repressor BirA</fullName>
    </recommendedName>
    <alternativeName>
        <fullName evidence="6">Biotin operon repressor</fullName>
    </alternativeName>
    <alternativeName>
        <fullName evidence="6">Biotin--[acetyl-CoA-carboxylase] ligase</fullName>
        <ecNumber evidence="6">6.3.4.15</ecNumber>
    </alternativeName>
    <alternativeName>
        <fullName evidence="6">Biotin--protein ligase</fullName>
    </alternativeName>
    <alternativeName>
        <fullName evidence="6">Biotin-[acetyl-CoA carboxylase] synthetase</fullName>
    </alternativeName>
</protein>